<comment type="similarity">
    <text evidence="2">Belongs to the GMC oxidoreductase family.</text>
</comment>
<feature type="region of interest" description="Disordered" evidence="5">
    <location>
        <begin position="86"/>
        <end position="112"/>
    </location>
</feature>
<evidence type="ECO:0000256" key="5">
    <source>
        <dbReference type="SAM" id="MobiDB-lite"/>
    </source>
</evidence>
<dbReference type="GO" id="GO:0050660">
    <property type="term" value="F:flavin adenine dinucleotide binding"/>
    <property type="evidence" value="ECO:0007669"/>
    <property type="project" value="InterPro"/>
</dbReference>
<dbReference type="GO" id="GO:0016614">
    <property type="term" value="F:oxidoreductase activity, acting on CH-OH group of donors"/>
    <property type="evidence" value="ECO:0007669"/>
    <property type="project" value="InterPro"/>
</dbReference>
<dbReference type="OrthoDB" id="269227at2759"/>
<proteinExistence type="inferred from homology"/>
<dbReference type="Pfam" id="PF05199">
    <property type="entry name" value="GMC_oxred_C"/>
    <property type="match status" value="1"/>
</dbReference>
<evidence type="ECO:0000313" key="8">
    <source>
        <dbReference type="Proteomes" id="UP000266841"/>
    </source>
</evidence>
<sequence>MASAENEGHTFDFVIVGAGASAAGLLRGLLLQILASEDEEDIRVAILERGASAAACGAVEVQFGNTHESARSLQTWFDAAHYCAPKSTSQPSIDLSRRSPSGSPTALEASTPQVGLGHRVVDVPTGQGWGGSTNINAGLVTEPKYGGAAGDFDDWPGRWKGGERIRAAASEIIQVMEQSDALHYSTMNHGYSDEKTSKNINFNRVCTASSGGDSLHERRNYFQSLVEPLLVDHPELKANVTFLSGVQAERILIDFNAPHRACALECIVGHSKTLSSRRLLIKAKREIILCAGAFGSPALLLASGIGHEDDLERVGIKPWYDGLTIDSDNFHRYLIVGRNLHDHLVLPRVLLSPRPVMKKSTNSICGLSDVTLGQPDSVAKIQLQIADGTQVEAMAAHFAAFAFCRKSMLPLSWTVALCRALRVVLRWALELPYIKDRAMNHFVFVNVCLMNPRSRGSVKLEREEIGHVHERHERLPQYRLSIDPGYLADSCDLDALWLGWRESEHIKRNLLDGCVEVLPCMFKAGHGLWLLLRSVIGFVLLSRKYTSRGTVPMWFQSYAALFANPYYHWCGSCAMGHGSDEDSSVSVVDDELRVRGIHGLKVCDASVFPGCVSVPTALTCSALGLTCARDLLTNTAQRKR</sequence>
<keyword evidence="3" id="KW-0285">Flavoprotein</keyword>
<dbReference type="InterPro" id="IPR036188">
    <property type="entry name" value="FAD/NAD-bd_sf"/>
</dbReference>
<evidence type="ECO:0000259" key="6">
    <source>
        <dbReference type="PROSITE" id="PS00624"/>
    </source>
</evidence>
<reference evidence="7 8" key="1">
    <citation type="journal article" date="2012" name="Genome Biol.">
        <title>Genome and low-iron response of an oceanic diatom adapted to chronic iron limitation.</title>
        <authorList>
            <person name="Lommer M."/>
            <person name="Specht M."/>
            <person name="Roy A.S."/>
            <person name="Kraemer L."/>
            <person name="Andreson R."/>
            <person name="Gutowska M.A."/>
            <person name="Wolf J."/>
            <person name="Bergner S.V."/>
            <person name="Schilhabel M.B."/>
            <person name="Klostermeier U.C."/>
            <person name="Beiko R.G."/>
            <person name="Rosenstiel P."/>
            <person name="Hippler M."/>
            <person name="Laroche J."/>
        </authorList>
    </citation>
    <scope>NUCLEOTIDE SEQUENCE [LARGE SCALE GENOMIC DNA]</scope>
    <source>
        <strain evidence="7 8">CCMP1005</strain>
    </source>
</reference>
<dbReference type="Gene3D" id="3.50.50.60">
    <property type="entry name" value="FAD/NAD(P)-binding domain"/>
    <property type="match status" value="2"/>
</dbReference>
<gene>
    <name evidence="7" type="ORF">THAOC_12706</name>
</gene>
<dbReference type="EMBL" id="AGNL01015012">
    <property type="protein sequence ID" value="EJK66383.1"/>
    <property type="molecule type" value="Genomic_DNA"/>
</dbReference>
<dbReference type="InterPro" id="IPR007867">
    <property type="entry name" value="GMC_OxRtase_C"/>
</dbReference>
<dbReference type="PIRSF" id="PIRSF000137">
    <property type="entry name" value="Alcohol_oxidase"/>
    <property type="match status" value="1"/>
</dbReference>
<dbReference type="Pfam" id="PF00732">
    <property type="entry name" value="GMC_oxred_N"/>
    <property type="match status" value="1"/>
</dbReference>
<protein>
    <recommendedName>
        <fullName evidence="6">Glucose-methanol-choline oxidoreductase N-terminal domain-containing protein</fullName>
    </recommendedName>
</protein>
<evidence type="ECO:0000313" key="7">
    <source>
        <dbReference type="EMBL" id="EJK66383.1"/>
    </source>
</evidence>
<dbReference type="Proteomes" id="UP000266841">
    <property type="component" value="Unassembled WGS sequence"/>
</dbReference>
<dbReference type="SUPFAM" id="SSF54373">
    <property type="entry name" value="FAD-linked reductases, C-terminal domain"/>
    <property type="match status" value="1"/>
</dbReference>
<dbReference type="InterPro" id="IPR012132">
    <property type="entry name" value="GMC_OxRdtase"/>
</dbReference>
<organism evidence="7 8">
    <name type="scientific">Thalassiosira oceanica</name>
    <name type="common">Marine diatom</name>
    <dbReference type="NCBI Taxonomy" id="159749"/>
    <lineage>
        <taxon>Eukaryota</taxon>
        <taxon>Sar</taxon>
        <taxon>Stramenopiles</taxon>
        <taxon>Ochrophyta</taxon>
        <taxon>Bacillariophyta</taxon>
        <taxon>Coscinodiscophyceae</taxon>
        <taxon>Thalassiosirophycidae</taxon>
        <taxon>Thalassiosirales</taxon>
        <taxon>Thalassiosiraceae</taxon>
        <taxon>Thalassiosira</taxon>
    </lineage>
</organism>
<comment type="caution">
    <text evidence="7">The sequence shown here is derived from an EMBL/GenBank/DDBJ whole genome shotgun (WGS) entry which is preliminary data.</text>
</comment>
<evidence type="ECO:0000256" key="4">
    <source>
        <dbReference type="ARBA" id="ARBA00022827"/>
    </source>
</evidence>
<comment type="cofactor">
    <cofactor evidence="1">
        <name>FAD</name>
        <dbReference type="ChEBI" id="CHEBI:57692"/>
    </cofactor>
</comment>
<dbReference type="InterPro" id="IPR000172">
    <property type="entry name" value="GMC_OxRdtase_N"/>
</dbReference>
<feature type="domain" description="Glucose-methanol-choline oxidoreductase N-terminal" evidence="6">
    <location>
        <begin position="292"/>
        <end position="306"/>
    </location>
</feature>
<keyword evidence="4" id="KW-0274">FAD</keyword>
<dbReference type="OMA" id="FANPYYH"/>
<keyword evidence="8" id="KW-1185">Reference proteome</keyword>
<evidence type="ECO:0000256" key="1">
    <source>
        <dbReference type="ARBA" id="ARBA00001974"/>
    </source>
</evidence>
<dbReference type="PROSITE" id="PS00624">
    <property type="entry name" value="GMC_OXRED_2"/>
    <property type="match status" value="1"/>
</dbReference>
<dbReference type="PANTHER" id="PTHR11552">
    <property type="entry name" value="GLUCOSE-METHANOL-CHOLINE GMC OXIDOREDUCTASE"/>
    <property type="match status" value="1"/>
</dbReference>
<dbReference type="AlphaFoldDB" id="K0SJE6"/>
<accession>K0SJE6</accession>
<dbReference type="PANTHER" id="PTHR11552:SF147">
    <property type="entry name" value="CHOLINE DEHYDROGENASE, MITOCHONDRIAL"/>
    <property type="match status" value="1"/>
</dbReference>
<evidence type="ECO:0000256" key="3">
    <source>
        <dbReference type="ARBA" id="ARBA00022630"/>
    </source>
</evidence>
<dbReference type="SUPFAM" id="SSF51905">
    <property type="entry name" value="FAD/NAD(P)-binding domain"/>
    <property type="match status" value="1"/>
</dbReference>
<evidence type="ECO:0000256" key="2">
    <source>
        <dbReference type="ARBA" id="ARBA00010790"/>
    </source>
</evidence>
<dbReference type="eggNOG" id="KOG1238">
    <property type="taxonomic scope" value="Eukaryota"/>
</dbReference>
<name>K0SJE6_THAOC</name>